<organism evidence="1 2">
    <name type="scientific">Romanomermis culicivorax</name>
    <name type="common">Nematode worm</name>
    <dbReference type="NCBI Taxonomy" id="13658"/>
    <lineage>
        <taxon>Eukaryota</taxon>
        <taxon>Metazoa</taxon>
        <taxon>Ecdysozoa</taxon>
        <taxon>Nematoda</taxon>
        <taxon>Enoplea</taxon>
        <taxon>Dorylaimia</taxon>
        <taxon>Mermithida</taxon>
        <taxon>Mermithoidea</taxon>
        <taxon>Mermithidae</taxon>
        <taxon>Romanomermis</taxon>
    </lineage>
</organism>
<dbReference type="PANTHER" id="PTHR31606:SF1">
    <property type="entry name" value="WW DOMAIN BINDING PROTEIN 2, ISOFORM E"/>
    <property type="match status" value="1"/>
</dbReference>
<dbReference type="WBParaSite" id="nRc.2.0.1.t22258-RA">
    <property type="protein sequence ID" value="nRc.2.0.1.t22258-RA"/>
    <property type="gene ID" value="nRc.2.0.1.g22258"/>
</dbReference>
<dbReference type="GO" id="GO:0031490">
    <property type="term" value="F:chromatin DNA binding"/>
    <property type="evidence" value="ECO:0007669"/>
    <property type="project" value="TreeGrafter"/>
</dbReference>
<proteinExistence type="predicted"/>
<sequence length="145" mass="15817">MPFHCLRNVTLEQPVFGANYLKGAVLAQPNGNWIGDSVFKLTFNRGGCIEFGEALLNAVRLASQYQPYISPPPYAPPAGGMFSAPPSYYTTSGNAYNGLNIPNQAFPDAPPRKSQNVVKNSWMRSHSVTACEIFFMFAVNSCAAF</sequence>
<protein>
    <submittedName>
        <fullName evidence="2">Postacrosomal sheath WW domain-binding protein</fullName>
    </submittedName>
</protein>
<dbReference type="Proteomes" id="UP000887565">
    <property type="component" value="Unplaced"/>
</dbReference>
<dbReference type="AlphaFoldDB" id="A0A915J928"/>
<dbReference type="PANTHER" id="PTHR31606">
    <property type="entry name" value="WW DOMAIN BINDING PROTEIN 2, ISOFORM E"/>
    <property type="match status" value="1"/>
</dbReference>
<accession>A0A915J928</accession>
<dbReference type="GO" id="GO:0003713">
    <property type="term" value="F:transcription coactivator activity"/>
    <property type="evidence" value="ECO:0007669"/>
    <property type="project" value="InterPro"/>
</dbReference>
<dbReference type="GO" id="GO:0005634">
    <property type="term" value="C:nucleus"/>
    <property type="evidence" value="ECO:0007669"/>
    <property type="project" value="TreeGrafter"/>
</dbReference>
<dbReference type="CDD" id="cd13214">
    <property type="entry name" value="PH-GRAM_WBP2"/>
    <property type="match status" value="1"/>
</dbReference>
<dbReference type="InterPro" id="IPR044852">
    <property type="entry name" value="WBP2-like"/>
</dbReference>
<keyword evidence="1" id="KW-1185">Reference proteome</keyword>
<reference evidence="2" key="1">
    <citation type="submission" date="2022-11" db="UniProtKB">
        <authorList>
            <consortium name="WormBaseParasite"/>
        </authorList>
    </citation>
    <scope>IDENTIFICATION</scope>
</reference>
<name>A0A915J928_ROMCU</name>
<dbReference type="SUPFAM" id="SSF50729">
    <property type="entry name" value="PH domain-like"/>
    <property type="match status" value="1"/>
</dbReference>
<evidence type="ECO:0000313" key="2">
    <source>
        <dbReference type="WBParaSite" id="nRc.2.0.1.t22258-RA"/>
    </source>
</evidence>
<evidence type="ECO:0000313" key="1">
    <source>
        <dbReference type="Proteomes" id="UP000887565"/>
    </source>
</evidence>